<evidence type="ECO:0000313" key="2">
    <source>
        <dbReference type="EMBL" id="TSC94841.1"/>
    </source>
</evidence>
<feature type="transmembrane region" description="Helical" evidence="1">
    <location>
        <begin position="221"/>
        <end position="241"/>
    </location>
</feature>
<name>A0A554LPN5_9BACT</name>
<protein>
    <recommendedName>
        <fullName evidence="4">Major facilitator superfamily (MFS) profile domain-containing protein</fullName>
    </recommendedName>
</protein>
<keyword evidence="1" id="KW-1133">Transmembrane helix</keyword>
<dbReference type="Proteomes" id="UP000316495">
    <property type="component" value="Unassembled WGS sequence"/>
</dbReference>
<sequence length="398" mass="45217">MNFKLKKRYFDGNIKSGFVALYSSKSIIRIAGGLFGIFLPIFLYGIFENNFSKVAWYYIASDFFYIILIPLGAIFLNRLGFRRALRISVFFGAFFYGTFYFASVKNALLISVISLTFLVLWRITHWIPYHVDFAKFTDKKNRGREVGLLEATTDVIGVITPFAAGLIISRAGFGTLFLIAVAIYLASYIPLLTIPKTREKFSWKYFQTWKEFFSRQRRANILAYMADGAENTVGAVVWPIFIFELLKGNYAEVGFISALITGTTIILQILMGKYVDEKFSKKKFIHFGSTLYALGWIFKIFVITSFQIFVIDAYHKLMKIFLRVPFDALTYEIAADEGHFVDEYTVIHEMALSFGKVAAMLLIIPISLSTNLSSTFLIAALASIVLNFLRAKKVAEAS</sequence>
<evidence type="ECO:0000256" key="1">
    <source>
        <dbReference type="SAM" id="Phobius"/>
    </source>
</evidence>
<feature type="transmembrane region" description="Helical" evidence="1">
    <location>
        <begin position="291"/>
        <end position="311"/>
    </location>
</feature>
<feature type="transmembrane region" description="Helical" evidence="1">
    <location>
        <begin position="253"/>
        <end position="270"/>
    </location>
</feature>
<dbReference type="Pfam" id="PF07690">
    <property type="entry name" value="MFS_1"/>
    <property type="match status" value="1"/>
</dbReference>
<evidence type="ECO:0000313" key="3">
    <source>
        <dbReference type="Proteomes" id="UP000316495"/>
    </source>
</evidence>
<feature type="transmembrane region" description="Helical" evidence="1">
    <location>
        <begin position="108"/>
        <end position="127"/>
    </location>
</feature>
<evidence type="ECO:0008006" key="4">
    <source>
        <dbReference type="Google" id="ProtNLM"/>
    </source>
</evidence>
<dbReference type="GO" id="GO:0022857">
    <property type="term" value="F:transmembrane transporter activity"/>
    <property type="evidence" value="ECO:0007669"/>
    <property type="project" value="InterPro"/>
</dbReference>
<feature type="transmembrane region" description="Helical" evidence="1">
    <location>
        <begin position="174"/>
        <end position="194"/>
    </location>
</feature>
<dbReference type="PANTHER" id="PTHR23526">
    <property type="entry name" value="INTEGRAL MEMBRANE TRANSPORT PROTEIN-RELATED"/>
    <property type="match status" value="1"/>
</dbReference>
<dbReference type="PANTHER" id="PTHR23526:SF2">
    <property type="entry name" value="MAJOR FACILITATOR SUPERFAMILY (MFS) PROFILE DOMAIN-CONTAINING PROTEIN"/>
    <property type="match status" value="1"/>
</dbReference>
<dbReference type="AlphaFoldDB" id="A0A554LPN5"/>
<comment type="caution">
    <text evidence="2">The sequence shown here is derived from an EMBL/GenBank/DDBJ whole genome shotgun (WGS) entry which is preliminary data.</text>
</comment>
<accession>A0A554LPN5</accession>
<dbReference type="InterPro" id="IPR036259">
    <property type="entry name" value="MFS_trans_sf"/>
</dbReference>
<keyword evidence="1" id="KW-0472">Membrane</keyword>
<feature type="transmembrane region" description="Helical" evidence="1">
    <location>
        <begin position="84"/>
        <end position="102"/>
    </location>
</feature>
<feature type="transmembrane region" description="Helical" evidence="1">
    <location>
        <begin position="26"/>
        <end position="44"/>
    </location>
</feature>
<reference evidence="2 3" key="1">
    <citation type="submission" date="2017-07" db="EMBL/GenBank/DDBJ databases">
        <title>Mechanisms for carbon and nitrogen cycling indicate functional differentiation within the Candidate Phyla Radiation.</title>
        <authorList>
            <person name="Danczak R.E."/>
            <person name="Johnston M.D."/>
            <person name="Kenah C."/>
            <person name="Slattery M."/>
            <person name="Wrighton K.C."/>
            <person name="Wilkins M.J."/>
        </authorList>
    </citation>
    <scope>NUCLEOTIDE SEQUENCE [LARGE SCALE GENOMIC DNA]</scope>
    <source>
        <strain evidence="2">Athens1014_28</strain>
    </source>
</reference>
<dbReference type="InterPro" id="IPR052528">
    <property type="entry name" value="Sugar_transport-like"/>
</dbReference>
<feature type="transmembrane region" description="Helical" evidence="1">
    <location>
        <begin position="56"/>
        <end position="77"/>
    </location>
</feature>
<keyword evidence="1" id="KW-0812">Transmembrane</keyword>
<feature type="transmembrane region" description="Helical" evidence="1">
    <location>
        <begin position="358"/>
        <end position="389"/>
    </location>
</feature>
<proteinExistence type="predicted"/>
<feature type="transmembrane region" description="Helical" evidence="1">
    <location>
        <begin position="148"/>
        <end position="168"/>
    </location>
</feature>
<dbReference type="Gene3D" id="1.20.1250.20">
    <property type="entry name" value="MFS general substrate transporter like domains"/>
    <property type="match status" value="1"/>
</dbReference>
<dbReference type="EMBL" id="VMGN01000005">
    <property type="protein sequence ID" value="TSC94841.1"/>
    <property type="molecule type" value="Genomic_DNA"/>
</dbReference>
<organism evidence="2 3">
    <name type="scientific">Candidatus Berkelbacteria bacterium Athens1014_28</name>
    <dbReference type="NCBI Taxonomy" id="2017145"/>
    <lineage>
        <taxon>Bacteria</taxon>
        <taxon>Candidatus Berkelbacteria</taxon>
    </lineage>
</organism>
<dbReference type="InterPro" id="IPR011701">
    <property type="entry name" value="MFS"/>
</dbReference>
<gene>
    <name evidence="2" type="ORF">Athens101428_123</name>
</gene>
<dbReference type="SUPFAM" id="SSF103473">
    <property type="entry name" value="MFS general substrate transporter"/>
    <property type="match status" value="2"/>
</dbReference>